<proteinExistence type="predicted"/>
<dbReference type="AlphaFoldDB" id="A0AAJ6AP85"/>
<protein>
    <submittedName>
        <fullName evidence="1">Uncharacterized protein</fullName>
    </submittedName>
</protein>
<gene>
    <name evidence="1" type="ORF">QDX21_05950</name>
</gene>
<accession>A0AAJ6AP85</accession>
<reference evidence="1 2" key="1">
    <citation type="submission" date="2023-03" db="EMBL/GenBank/DDBJ databases">
        <title>Complete genome sequences of several Auritidibacter ignavus strains isolated from ear infections.</title>
        <authorList>
            <person name="Baehr T."/>
            <person name="Baumhoegger A.M."/>
        </authorList>
    </citation>
    <scope>NUCLEOTIDE SEQUENCE [LARGE SCALE GENOMIC DNA]</scope>
    <source>
        <strain evidence="1 2">BABAE-6</strain>
    </source>
</reference>
<dbReference type="Proteomes" id="UP001224674">
    <property type="component" value="Chromosome"/>
</dbReference>
<sequence>MAPLFPWQMLSRRPPQYGYVTPAAKLQRNRVIEDFQDQIESLYSSGSRSNA</sequence>
<organism evidence="1 2">
    <name type="scientific">Auritidibacter ignavus</name>
    <dbReference type="NCBI Taxonomy" id="678932"/>
    <lineage>
        <taxon>Bacteria</taxon>
        <taxon>Bacillati</taxon>
        <taxon>Actinomycetota</taxon>
        <taxon>Actinomycetes</taxon>
        <taxon>Micrococcales</taxon>
        <taxon>Micrococcaceae</taxon>
        <taxon>Auritidibacter</taxon>
    </lineage>
</organism>
<evidence type="ECO:0000313" key="1">
    <source>
        <dbReference type="EMBL" id="WGH94328.1"/>
    </source>
</evidence>
<keyword evidence="2" id="KW-1185">Reference proteome</keyword>
<name>A0AAJ6AP85_9MICC</name>
<dbReference type="RefSeq" id="WP_158278459.1">
    <property type="nucleotide sequence ID" value="NZ_CP122565.1"/>
</dbReference>
<dbReference type="EMBL" id="CP122566">
    <property type="protein sequence ID" value="WGH94328.1"/>
    <property type="molecule type" value="Genomic_DNA"/>
</dbReference>
<evidence type="ECO:0000313" key="2">
    <source>
        <dbReference type="Proteomes" id="UP001224674"/>
    </source>
</evidence>